<evidence type="ECO:0000313" key="1">
    <source>
        <dbReference type="EMBL" id="TVV27500.1"/>
    </source>
</evidence>
<dbReference type="InterPro" id="IPR014948">
    <property type="entry name" value="BrxA"/>
</dbReference>
<evidence type="ECO:0000313" key="2">
    <source>
        <dbReference type="Proteomes" id="UP000320012"/>
    </source>
</evidence>
<dbReference type="RefSeq" id="WP_145463944.1">
    <property type="nucleotide sequence ID" value="NZ_VNHC01000002.1"/>
</dbReference>
<organism evidence="1 2">
    <name type="scientific">Weissella cibaria</name>
    <dbReference type="NCBI Taxonomy" id="137591"/>
    <lineage>
        <taxon>Bacteria</taxon>
        <taxon>Bacillati</taxon>
        <taxon>Bacillota</taxon>
        <taxon>Bacilli</taxon>
        <taxon>Lactobacillales</taxon>
        <taxon>Lactobacillaceae</taxon>
        <taxon>Weissella</taxon>
    </lineage>
</organism>
<dbReference type="InterPro" id="IPR023137">
    <property type="entry name" value="BrxA_sf"/>
</dbReference>
<name>A0A9Q8JHW3_9LACO</name>
<dbReference type="EMBL" id="VNHC01000002">
    <property type="protein sequence ID" value="TVV27500.1"/>
    <property type="molecule type" value="Genomic_DNA"/>
</dbReference>
<comment type="caution">
    <text evidence="1">The sequence shown here is derived from an EMBL/GenBank/DDBJ whole genome shotgun (WGS) entry which is preliminary data.</text>
</comment>
<proteinExistence type="predicted"/>
<dbReference type="Pfam" id="PF08849">
    <property type="entry name" value="BrxA"/>
    <property type="match status" value="1"/>
</dbReference>
<gene>
    <name evidence="1" type="ORF">FO435_06185</name>
</gene>
<dbReference type="AlphaFoldDB" id="A0A9Q8JHW3"/>
<dbReference type="Proteomes" id="UP000320012">
    <property type="component" value="Unassembled WGS sequence"/>
</dbReference>
<accession>A0A9Q8JHW3</accession>
<reference evidence="1 2" key="1">
    <citation type="submission" date="2019-07" db="EMBL/GenBank/DDBJ databases">
        <title>Genome sequence of Weissella cibaria GK1.</title>
        <authorList>
            <person name="Choi H.-J."/>
        </authorList>
    </citation>
    <scope>NUCLEOTIDE SEQUENCE [LARGE SCALE GENOMIC DNA]</scope>
    <source>
        <strain evidence="1 2">GK1</strain>
    </source>
</reference>
<protein>
    <submittedName>
        <fullName evidence="1">DUF1819 family protein</fullName>
    </submittedName>
</protein>
<sequence length="201" mass="23265">MKKKYAAGQVSQSFWQKEFGISVSLFLAGKSPTEMREMSLNENIYLQASKGSRIRVAQAMNQRLSVIPDSLLDLYNDVDSQNQKLINLTAIMKLNQLLEDFIIEDFRNEIMLGDSKIEDYEWKAFMRRKEGESEIVDNWTDETKRRMLVLLKTFVRSSGLSVVDEQGVDIIQRHLLDPRVLNELEKENLGIYITAFTGVYE</sequence>
<dbReference type="Gene3D" id="1.10.3540.10">
    <property type="entry name" value="uncharacterized protein from magnetospirillum magneticum domain"/>
    <property type="match status" value="1"/>
</dbReference>